<evidence type="ECO:0000256" key="9">
    <source>
        <dbReference type="ARBA" id="ARBA00023170"/>
    </source>
</evidence>
<evidence type="ECO:0000256" key="6">
    <source>
        <dbReference type="ARBA" id="ARBA00022989"/>
    </source>
</evidence>
<evidence type="ECO:0000256" key="12">
    <source>
        <dbReference type="PROSITE-ProRule" id="PRU00124"/>
    </source>
</evidence>
<feature type="chain" id="PRO_5034320780" description="Low-density lipoprotein receptor-related protein 11" evidence="15">
    <location>
        <begin position="32"/>
        <end position="539"/>
    </location>
</feature>
<feature type="compositionally biased region" description="Basic and acidic residues" evidence="13">
    <location>
        <begin position="61"/>
        <end position="96"/>
    </location>
</feature>
<dbReference type="SUPFAM" id="SSF57424">
    <property type="entry name" value="LDL receptor-like module"/>
    <property type="match status" value="1"/>
</dbReference>
<keyword evidence="4 14" id="KW-0812">Transmembrane</keyword>
<evidence type="ECO:0000256" key="3">
    <source>
        <dbReference type="ARBA" id="ARBA00022553"/>
    </source>
</evidence>
<dbReference type="InterPro" id="IPR023415">
    <property type="entry name" value="LDLR_class-A_CS"/>
</dbReference>
<protein>
    <recommendedName>
        <fullName evidence="11">Low-density lipoprotein receptor-related protein 11</fullName>
    </recommendedName>
</protein>
<dbReference type="Gene3D" id="2.60.40.10">
    <property type="entry name" value="Immunoglobulins"/>
    <property type="match status" value="1"/>
</dbReference>
<dbReference type="InterPro" id="IPR013980">
    <property type="entry name" value="MANSC_dom"/>
</dbReference>
<evidence type="ECO:0000259" key="16">
    <source>
        <dbReference type="PROSITE" id="PS50986"/>
    </source>
</evidence>
<evidence type="ECO:0000256" key="15">
    <source>
        <dbReference type="SAM" id="SignalP"/>
    </source>
</evidence>
<dbReference type="SMART" id="SM00765">
    <property type="entry name" value="MANEC"/>
    <property type="match status" value="1"/>
</dbReference>
<dbReference type="Pfam" id="PF22352">
    <property type="entry name" value="K319L-like_PKD"/>
    <property type="match status" value="1"/>
</dbReference>
<dbReference type="SMART" id="SM00192">
    <property type="entry name" value="LDLa"/>
    <property type="match status" value="1"/>
</dbReference>
<dbReference type="FunFam" id="2.60.40.10:FF:000061">
    <property type="entry name" value="Dyslexia-associated protein KIAA0319 homolog"/>
    <property type="match status" value="1"/>
</dbReference>
<feature type="disulfide bond" evidence="12">
    <location>
        <begin position="347"/>
        <end position="359"/>
    </location>
</feature>
<sequence length="539" mass="59625">MQCLFPLWGSRPPALPCMLFALAACCAVGSCRRISVGSPAPQITELRSQISGVEELLEEFGKQLQQERHSHNQGREELEEQHRGHQQEEWNHRDKGAGQTQQEEGRGAEEETMQQQLEEVGVRSQGNDVGEDVCNFNKLEDYIIRTKDSLEAGAMFLKAPEKVYSWKQCLETCCSDSRCSAAVVERSGRWLSCFLFNCSHRGRNVCRFSPHSDYASYTLASRNTSSTGSLDYPLHPLSANTDNDKPPYSNAGQDVILQLPVDWVVLDGRESTDDHAIVRYDWALLQGDPLVDMKVSQPGTLKLSHLHEGVYTLQLTVTDTSGQKSLDNVSVSVLPAEHHGSSCTGVCNRYQFICDDGCCIDITLACDRVVQCPDGSDEAFCQNFGSGRKTVIHISDDGDHQVNLGLLDSSNNLPNENTKHSGENHILASDAEKNKSLTRELTDDSLIIPGTTLQTTTFNSKELLNSVTGVKKVFISKENISGHPMPESGAVLPLALGLTITALLLLMVICRLQLVRRKLKKARPLTLEESDYLINGMYL</sequence>
<feature type="domain" description="MANSC" evidence="16">
    <location>
        <begin position="138"/>
        <end position="217"/>
    </location>
</feature>
<keyword evidence="6 14" id="KW-1133">Transmembrane helix</keyword>
<evidence type="ECO:0000256" key="10">
    <source>
        <dbReference type="ARBA" id="ARBA00023180"/>
    </source>
</evidence>
<organism evidence="17 18">
    <name type="scientific">Leptobrachium leishanense</name>
    <name type="common">Leishan spiny toad</name>
    <dbReference type="NCBI Taxonomy" id="445787"/>
    <lineage>
        <taxon>Eukaryota</taxon>
        <taxon>Metazoa</taxon>
        <taxon>Chordata</taxon>
        <taxon>Craniata</taxon>
        <taxon>Vertebrata</taxon>
        <taxon>Euteleostomi</taxon>
        <taxon>Amphibia</taxon>
        <taxon>Batrachia</taxon>
        <taxon>Anura</taxon>
        <taxon>Pelobatoidea</taxon>
        <taxon>Megophryidae</taxon>
        <taxon>Leptobrachium</taxon>
    </lineage>
</organism>
<reference evidence="17" key="2">
    <citation type="submission" date="2025-09" db="UniProtKB">
        <authorList>
            <consortium name="Ensembl"/>
        </authorList>
    </citation>
    <scope>IDENTIFICATION</scope>
</reference>
<evidence type="ECO:0000313" key="17">
    <source>
        <dbReference type="Ensembl" id="ENSLLEP00000029463.1"/>
    </source>
</evidence>
<keyword evidence="3" id="KW-0597">Phosphoprotein</keyword>
<dbReference type="CDD" id="cd00112">
    <property type="entry name" value="LDLa"/>
    <property type="match status" value="1"/>
</dbReference>
<evidence type="ECO:0000256" key="2">
    <source>
        <dbReference type="ARBA" id="ARBA00009939"/>
    </source>
</evidence>
<dbReference type="PANTHER" id="PTHR46876:SF1">
    <property type="entry name" value="LOW-DENSITY LIPOPROTEIN RECEPTOR-RELATED PROTEIN 11"/>
    <property type="match status" value="1"/>
</dbReference>
<dbReference type="Gene3D" id="4.10.400.10">
    <property type="entry name" value="Low-density Lipoprotein Receptor"/>
    <property type="match status" value="1"/>
</dbReference>
<feature type="region of interest" description="Disordered" evidence="13">
    <location>
        <begin position="61"/>
        <end position="114"/>
    </location>
</feature>
<dbReference type="InterPro" id="IPR036055">
    <property type="entry name" value="LDL_receptor-like_sf"/>
</dbReference>
<feature type="disulfide bond" evidence="12">
    <location>
        <begin position="354"/>
        <end position="372"/>
    </location>
</feature>
<name>A0A8C5PX85_9ANUR</name>
<dbReference type="AlphaFoldDB" id="A0A8C5PX85"/>
<reference evidence="17" key="1">
    <citation type="submission" date="2025-08" db="UniProtKB">
        <authorList>
            <consortium name="Ensembl"/>
        </authorList>
    </citation>
    <scope>IDENTIFICATION</scope>
</reference>
<dbReference type="GeneTree" id="ENSGT00940000161275"/>
<dbReference type="InterPro" id="IPR011106">
    <property type="entry name" value="MANSC_N"/>
</dbReference>
<evidence type="ECO:0000256" key="8">
    <source>
        <dbReference type="ARBA" id="ARBA00023157"/>
    </source>
</evidence>
<feature type="disulfide bond" evidence="12">
    <location>
        <begin position="366"/>
        <end position="381"/>
    </location>
</feature>
<evidence type="ECO:0000256" key="1">
    <source>
        <dbReference type="ARBA" id="ARBA00004479"/>
    </source>
</evidence>
<keyword evidence="18" id="KW-1185">Reference proteome</keyword>
<evidence type="ECO:0000256" key="5">
    <source>
        <dbReference type="ARBA" id="ARBA00022729"/>
    </source>
</evidence>
<dbReference type="InterPro" id="IPR035986">
    <property type="entry name" value="PKD_dom_sf"/>
</dbReference>
<dbReference type="InterPro" id="IPR013783">
    <property type="entry name" value="Ig-like_fold"/>
</dbReference>
<evidence type="ECO:0000256" key="13">
    <source>
        <dbReference type="SAM" id="MobiDB-lite"/>
    </source>
</evidence>
<dbReference type="Ensembl" id="ENSLLET00000030601.1">
    <property type="protein sequence ID" value="ENSLLEP00000029463.1"/>
    <property type="gene ID" value="ENSLLEG00000018690.1"/>
</dbReference>
<accession>A0A8C5PX85</accession>
<dbReference type="PANTHER" id="PTHR46876">
    <property type="entry name" value="LOW-DENSITY LIPOPROTEIN RECEPTOR-RELATED PROTEIN 11"/>
    <property type="match status" value="1"/>
</dbReference>
<dbReference type="OrthoDB" id="10037294at2759"/>
<dbReference type="InterPro" id="IPR002172">
    <property type="entry name" value="LDrepeatLR_classA_rpt"/>
</dbReference>
<feature type="signal peptide" evidence="15">
    <location>
        <begin position="1"/>
        <end position="31"/>
    </location>
</feature>
<keyword evidence="9" id="KW-0675">Receptor</keyword>
<dbReference type="CDD" id="cd00146">
    <property type="entry name" value="PKD"/>
    <property type="match status" value="1"/>
</dbReference>
<evidence type="ECO:0000256" key="7">
    <source>
        <dbReference type="ARBA" id="ARBA00023136"/>
    </source>
</evidence>
<dbReference type="PROSITE" id="PS50986">
    <property type="entry name" value="MANSC"/>
    <property type="match status" value="1"/>
</dbReference>
<keyword evidence="7 14" id="KW-0472">Membrane</keyword>
<dbReference type="Pfam" id="PF07502">
    <property type="entry name" value="MANEC"/>
    <property type="match status" value="1"/>
</dbReference>
<dbReference type="Pfam" id="PF00057">
    <property type="entry name" value="Ldl_recept_a"/>
    <property type="match status" value="1"/>
</dbReference>
<keyword evidence="8 12" id="KW-1015">Disulfide bond</keyword>
<keyword evidence="10" id="KW-0325">Glycoprotein</keyword>
<dbReference type="GO" id="GO:0016020">
    <property type="term" value="C:membrane"/>
    <property type="evidence" value="ECO:0007669"/>
    <property type="project" value="UniProtKB-SubCell"/>
</dbReference>
<comment type="similarity">
    <text evidence="2">Belongs to the LDLR family.</text>
</comment>
<proteinExistence type="inferred from homology"/>
<gene>
    <name evidence="17" type="primary">LRP11</name>
</gene>
<comment type="subcellular location">
    <subcellularLocation>
        <location evidence="1">Membrane</location>
        <topology evidence="1">Single-pass type I membrane protein</topology>
    </subcellularLocation>
</comment>
<evidence type="ECO:0000256" key="4">
    <source>
        <dbReference type="ARBA" id="ARBA00022692"/>
    </source>
</evidence>
<dbReference type="Proteomes" id="UP000694569">
    <property type="component" value="Unplaced"/>
</dbReference>
<dbReference type="PROSITE" id="PS01209">
    <property type="entry name" value="LDLRA_1"/>
    <property type="match status" value="1"/>
</dbReference>
<keyword evidence="5 15" id="KW-0732">Signal</keyword>
<dbReference type="PROSITE" id="PS50068">
    <property type="entry name" value="LDLRA_2"/>
    <property type="match status" value="1"/>
</dbReference>
<evidence type="ECO:0000256" key="11">
    <source>
        <dbReference type="ARBA" id="ARBA00074260"/>
    </source>
</evidence>
<evidence type="ECO:0000256" key="14">
    <source>
        <dbReference type="SAM" id="Phobius"/>
    </source>
</evidence>
<feature type="transmembrane region" description="Helical" evidence="14">
    <location>
        <begin position="490"/>
        <end position="514"/>
    </location>
</feature>
<dbReference type="FunFam" id="4.10.400.10:FF:000067">
    <property type="entry name" value="Serine peptidase inhibitor, Kunitz type 1"/>
    <property type="match status" value="1"/>
</dbReference>
<evidence type="ECO:0000313" key="18">
    <source>
        <dbReference type="Proteomes" id="UP000694569"/>
    </source>
</evidence>
<dbReference type="SUPFAM" id="SSF49299">
    <property type="entry name" value="PKD domain"/>
    <property type="match status" value="1"/>
</dbReference>